<organism evidence="2 3">
    <name type="scientific">Curtobacterium citreum</name>
    <dbReference type="NCBI Taxonomy" id="2036"/>
    <lineage>
        <taxon>Bacteria</taxon>
        <taxon>Bacillati</taxon>
        <taxon>Actinomycetota</taxon>
        <taxon>Actinomycetes</taxon>
        <taxon>Micrococcales</taxon>
        <taxon>Microbacteriaceae</taxon>
        <taxon>Curtobacterium</taxon>
    </lineage>
</organism>
<dbReference type="Proteomes" id="UP001370299">
    <property type="component" value="Unassembled WGS sequence"/>
</dbReference>
<protein>
    <recommendedName>
        <fullName evidence="4">Tfp pilus assembly protein PilO</fullName>
    </recommendedName>
</protein>
<feature type="region of interest" description="Disordered" evidence="1">
    <location>
        <begin position="115"/>
        <end position="160"/>
    </location>
</feature>
<proteinExistence type="predicted"/>
<accession>A0ABU8YEQ9</accession>
<reference evidence="2 3" key="1">
    <citation type="submission" date="2024-03" db="EMBL/GenBank/DDBJ databases">
        <title>Whole genomes of four grape xylem sap localized bacterial endophytes.</title>
        <authorList>
            <person name="Kumar G."/>
            <person name="Savka M.A."/>
        </authorList>
    </citation>
    <scope>NUCLEOTIDE SEQUENCE [LARGE SCALE GENOMIC DNA]</scope>
    <source>
        <strain evidence="2 3">RIT_GXS8</strain>
    </source>
</reference>
<evidence type="ECO:0000256" key="1">
    <source>
        <dbReference type="SAM" id="MobiDB-lite"/>
    </source>
</evidence>
<comment type="caution">
    <text evidence="2">The sequence shown here is derived from an EMBL/GenBank/DDBJ whole genome shotgun (WGS) entry which is preliminary data.</text>
</comment>
<dbReference type="Gene3D" id="3.30.70.60">
    <property type="match status" value="1"/>
</dbReference>
<dbReference type="RefSeq" id="WP_340197790.1">
    <property type="nucleotide sequence ID" value="NZ_JBBKAP010000076.1"/>
</dbReference>
<keyword evidence="3" id="KW-1185">Reference proteome</keyword>
<evidence type="ECO:0008006" key="4">
    <source>
        <dbReference type="Google" id="ProtNLM"/>
    </source>
</evidence>
<gene>
    <name evidence="2" type="ORF">WMN62_16135</name>
</gene>
<name>A0ABU8YEQ9_9MICO</name>
<dbReference type="InterPro" id="IPR014717">
    <property type="entry name" value="Transl_elong_EF1B/ribsomal_bS6"/>
</dbReference>
<evidence type="ECO:0000313" key="2">
    <source>
        <dbReference type="EMBL" id="MEK0173003.1"/>
    </source>
</evidence>
<dbReference type="EMBL" id="JBBLYY010000077">
    <property type="protein sequence ID" value="MEK0173003.1"/>
    <property type="molecule type" value="Genomic_DNA"/>
</dbReference>
<evidence type="ECO:0000313" key="3">
    <source>
        <dbReference type="Proteomes" id="UP001370299"/>
    </source>
</evidence>
<sequence>MSRNRLMLLLAVVAAVVVAAGGFFLGVQPQLDRAATAKSDTESISAGNATTRAEIARLREQAKSLPEMRTRLATLRASVPDSAGASSFISQLNGTADAAGVQVATITVGDATAYTPPAASPEGTTGGASASSDSAATATSSATPTAAATTPAAPKTATDSSITAQNFSVIPVSVTVNGEFPEALAFVKGAQSNARLFLIDSISSSSPSTAAADSDAQAEEPSWTFSGSIYVFSDASSTAAAKG</sequence>